<gene>
    <name evidence="3" type="ORF">MOOR_00690</name>
</gene>
<dbReference type="RefSeq" id="WP_071520295.1">
    <property type="nucleotide sequence ID" value="NZ_MIHH01000001.1"/>
</dbReference>
<evidence type="ECO:0000256" key="1">
    <source>
        <dbReference type="SAM" id="SignalP"/>
    </source>
</evidence>
<evidence type="ECO:0000259" key="2">
    <source>
        <dbReference type="Pfam" id="PF07833"/>
    </source>
</evidence>
<accession>A0A1J5JZP7</accession>
<proteinExistence type="predicted"/>
<dbReference type="EMBL" id="MIHH01000001">
    <property type="protein sequence ID" value="OIQ09999.1"/>
    <property type="molecule type" value="Genomic_DNA"/>
</dbReference>
<dbReference type="Pfam" id="PF07833">
    <property type="entry name" value="Cu_amine_oxidN1"/>
    <property type="match status" value="1"/>
</dbReference>
<reference evidence="3 4" key="1">
    <citation type="submission" date="2016-08" db="EMBL/GenBank/DDBJ databases">
        <title>Genome-based comparison of Moorella thermoacetic strains.</title>
        <authorList>
            <person name="Poehlein A."/>
            <person name="Bengelsdorf F.R."/>
            <person name="Esser C."/>
            <person name="Duerre P."/>
            <person name="Daniel R."/>
        </authorList>
    </citation>
    <scope>NUCLEOTIDE SEQUENCE [LARGE SCALE GENOMIC DNA]</scope>
    <source>
        <strain evidence="3 4">DSM 11768</strain>
    </source>
</reference>
<feature type="chain" id="PRO_5038509824" description="Copper amine oxidase-like N-terminal domain-containing protein" evidence="1">
    <location>
        <begin position="32"/>
        <end position="737"/>
    </location>
</feature>
<name>A0A1J5JZP7_NEOTH</name>
<sequence>MLKTRKKWISILLTLAMLVGLMVPLAAPALANGVSVNVNKVPSLDKDSTDTQALGSIQISEDADYPNDFVNGDTFIITLPSGVKWDKDATTVTGATYSYSGDYTMNLTISGATGSKDIITINPRVKFDGFDGGDIIAVINGMDASIPSGEYLVGRAQGGGTESIALSTKTIGEGSAVEAGMIRITETTQGSLKSSATDVKTASVGGTVYYTQKITLTLPNDFSWNSAKMTEKAGSNYANVTALGAFSNGNVVKVAVRDNDSKKLDVYINLYSPSKASTGRGIIEIRPFIDVDSDADYGNVDVDIEGDDIDDATVTIAQYADFGVSLTAGSTDVEEVVAGSKDVELTKLVIEENVAGSLTANRNIEIKLPAGVKVANKSNAVSKSLKKGSDIFGAISYKDESTIRIPVTGTSTSKAKLEIKFDHMNIAADKTGDIEVEVTGSAGVEGKVVIGKALAPLSFEVPQAASLKLGVKDQAVGNIVLTEAKDGALKDDKDLILSAPDGVTFASTPKVEVLEGNLKIKDEDVKLQKDDKELVIPIDSESSRVSKIKVSGIALNVDRTVPVGPVSLTVKGDAVAETYKDYMPAGEADYGFSTETAGKILVGNVVTPAPTETTRNASFVIGTTTYTVNGVEATMDVAAYTKDGRTYLPVRFVANALGITPENILWDGRTATFIGNGRVVQAAPGSAVLSINGAPITMDVPTELVNGRVMVPFRWVAQAFGAQVNYDEATQTVTMTL</sequence>
<dbReference type="Proteomes" id="UP000182743">
    <property type="component" value="Unassembled WGS sequence"/>
</dbReference>
<protein>
    <recommendedName>
        <fullName evidence="2">Copper amine oxidase-like N-terminal domain-containing protein</fullName>
    </recommendedName>
</protein>
<dbReference type="InterPro" id="IPR012854">
    <property type="entry name" value="Cu_amine_oxidase-like_N"/>
</dbReference>
<evidence type="ECO:0000313" key="3">
    <source>
        <dbReference type="EMBL" id="OIQ09999.1"/>
    </source>
</evidence>
<dbReference type="AlphaFoldDB" id="A0A1J5JZP7"/>
<organism evidence="3 4">
    <name type="scientific">Neomoorella thermoacetica</name>
    <name type="common">Clostridium thermoaceticum</name>
    <dbReference type="NCBI Taxonomy" id="1525"/>
    <lineage>
        <taxon>Bacteria</taxon>
        <taxon>Bacillati</taxon>
        <taxon>Bacillota</taxon>
        <taxon>Clostridia</taxon>
        <taxon>Neomoorellales</taxon>
        <taxon>Neomoorellaceae</taxon>
        <taxon>Neomoorella</taxon>
    </lineage>
</organism>
<feature type="domain" description="Copper amine oxidase-like N-terminal" evidence="2">
    <location>
        <begin position="627"/>
        <end position="734"/>
    </location>
</feature>
<comment type="caution">
    <text evidence="3">The sequence shown here is derived from an EMBL/GenBank/DDBJ whole genome shotgun (WGS) entry which is preliminary data.</text>
</comment>
<feature type="signal peptide" evidence="1">
    <location>
        <begin position="1"/>
        <end position="31"/>
    </location>
</feature>
<evidence type="ECO:0000313" key="4">
    <source>
        <dbReference type="Proteomes" id="UP000182743"/>
    </source>
</evidence>
<dbReference type="InterPro" id="IPR036582">
    <property type="entry name" value="Mao_N_sf"/>
</dbReference>
<dbReference type="Gene3D" id="3.30.457.10">
    <property type="entry name" value="Copper amine oxidase-like, N-terminal domain"/>
    <property type="match status" value="2"/>
</dbReference>
<keyword evidence="1" id="KW-0732">Signal</keyword>
<dbReference type="SUPFAM" id="SSF55383">
    <property type="entry name" value="Copper amine oxidase, domain N"/>
    <property type="match status" value="2"/>
</dbReference>